<feature type="compositionally biased region" description="Basic and acidic residues" evidence="1">
    <location>
        <begin position="254"/>
        <end position="268"/>
    </location>
</feature>
<keyword evidence="3" id="KW-1185">Reference proteome</keyword>
<protein>
    <submittedName>
        <fullName evidence="2">Uncharacterized protein</fullName>
    </submittedName>
</protein>
<feature type="compositionally biased region" description="Polar residues" evidence="1">
    <location>
        <begin position="354"/>
        <end position="363"/>
    </location>
</feature>
<gene>
    <name evidence="2" type="ORF">HLPCO_001754</name>
</gene>
<dbReference type="AlphaFoldDB" id="F7PTR4"/>
<feature type="compositionally biased region" description="Basic and acidic residues" evidence="1">
    <location>
        <begin position="317"/>
        <end position="331"/>
    </location>
</feature>
<reference evidence="2 3" key="1">
    <citation type="journal article" date="2011" name="J. Bacteriol.">
        <title>Genome sequence of Haloplasma contractile, an unusual contractile bacterium from a deep-sea anoxic brine lake.</title>
        <authorList>
            <person name="Antunes A."/>
            <person name="Alam I."/>
            <person name="El Dorry H."/>
            <person name="Siam R."/>
            <person name="Robertson A."/>
            <person name="Bajic V.B."/>
            <person name="Stingl U."/>
        </authorList>
    </citation>
    <scope>NUCLEOTIDE SEQUENCE [LARGE SCALE GENOMIC DNA]</scope>
    <source>
        <strain evidence="2 3">SSD-17B</strain>
    </source>
</reference>
<name>F7PTR4_9MOLU</name>
<feature type="compositionally biased region" description="Basic and acidic residues" evidence="1">
    <location>
        <begin position="401"/>
        <end position="419"/>
    </location>
</feature>
<feature type="region of interest" description="Disordered" evidence="1">
    <location>
        <begin position="295"/>
        <end position="383"/>
    </location>
</feature>
<accession>F7PTR4</accession>
<proteinExistence type="predicted"/>
<evidence type="ECO:0000313" key="2">
    <source>
        <dbReference type="EMBL" id="ERJ12227.1"/>
    </source>
</evidence>
<feature type="region of interest" description="Disordered" evidence="1">
    <location>
        <begin position="254"/>
        <end position="279"/>
    </location>
</feature>
<evidence type="ECO:0000256" key="1">
    <source>
        <dbReference type="SAM" id="MobiDB-lite"/>
    </source>
</evidence>
<dbReference type="RefSeq" id="WP_008825231.1">
    <property type="nucleotide sequence ID" value="NZ_AFNU02000005.1"/>
</dbReference>
<evidence type="ECO:0000313" key="3">
    <source>
        <dbReference type="Proteomes" id="UP000005707"/>
    </source>
</evidence>
<reference evidence="2 3" key="2">
    <citation type="journal article" date="2013" name="PLoS ONE">
        <title>INDIGO - INtegrated Data Warehouse of MIcrobial GenOmes with Examples from the Red Sea Extremophiles.</title>
        <authorList>
            <person name="Alam I."/>
            <person name="Antunes A."/>
            <person name="Kamau A.A."/>
            <person name="Ba Alawi W."/>
            <person name="Kalkatawi M."/>
            <person name="Stingl U."/>
            <person name="Bajic V.B."/>
        </authorList>
    </citation>
    <scope>NUCLEOTIDE SEQUENCE [LARGE SCALE GENOMIC DNA]</scope>
    <source>
        <strain evidence="2 3">SSD-17B</strain>
    </source>
</reference>
<feature type="region of interest" description="Disordered" evidence="1">
    <location>
        <begin position="208"/>
        <end position="239"/>
    </location>
</feature>
<dbReference type="EMBL" id="AFNU02000005">
    <property type="protein sequence ID" value="ERJ12227.1"/>
    <property type="molecule type" value="Genomic_DNA"/>
</dbReference>
<dbReference type="Proteomes" id="UP000005707">
    <property type="component" value="Unassembled WGS sequence"/>
</dbReference>
<comment type="caution">
    <text evidence="2">The sequence shown here is derived from an EMBL/GenBank/DDBJ whole genome shotgun (WGS) entry which is preliminary data.</text>
</comment>
<sequence length="419" mass="48427">MFSFDESNILKMDPDCLVKVKFLNEDTVTLILDTIDLTNHYLTGDTTLGDTMLIYFKNIKSLEQLKCKKNTNVEINISADLPDFFRHVNQNGKAFYNDLKQSLGLEDVTTEELNNIMNLLLIRTSQKFQQITNQLDEVGETIKDSIKPYASTLKKSILNFYNNTIQDDSTNNDFVQFFNLQDLIKKLFKDEDKESIFGFKSNEMPDDLTDDFTDSCSNRAPKDMHKDHNDYSNQKEPNSTFDLNQVFNMLFSTDESKHNEEPKKRYEPNEDDTPTSDTNEQYSALADMYNVFMNNNETTPSKEEDEMVETSSNSESPKNETDDPEQEDKKFSKPNKKHSFDQNERINSILKKFTQVNTTTTESTDSKEQQDADSLATESNHPKMFVNDLVNSVLKQYIPDGHTKQDETVEPKNKNQNED</sequence>
<dbReference type="InParanoid" id="F7PTR4"/>
<organism evidence="2 3">
    <name type="scientific">Haloplasma contractile SSD-17B</name>
    <dbReference type="NCBI Taxonomy" id="1033810"/>
    <lineage>
        <taxon>Bacteria</taxon>
        <taxon>Bacillati</taxon>
        <taxon>Mycoplasmatota</taxon>
        <taxon>Mollicutes</taxon>
        <taxon>Haloplasmatales</taxon>
        <taxon>Haloplasmataceae</taxon>
        <taxon>Haloplasma</taxon>
    </lineage>
</organism>
<feature type="compositionally biased region" description="Basic and acidic residues" evidence="1">
    <location>
        <begin position="220"/>
        <end position="230"/>
    </location>
</feature>
<feature type="region of interest" description="Disordered" evidence="1">
    <location>
        <begin position="396"/>
        <end position="419"/>
    </location>
</feature>